<proteinExistence type="predicted"/>
<reference evidence="2" key="2">
    <citation type="submission" date="2021-04" db="EMBL/GenBank/DDBJ databases">
        <authorList>
            <person name="Gilroy R."/>
        </authorList>
    </citation>
    <scope>NUCLEOTIDE SEQUENCE</scope>
    <source>
        <strain evidence="2">G4-2901</strain>
    </source>
</reference>
<dbReference type="PANTHER" id="PTHR43581">
    <property type="entry name" value="ATP/GTP PHOSPHATASE"/>
    <property type="match status" value="1"/>
</dbReference>
<dbReference type="InterPro" id="IPR027417">
    <property type="entry name" value="P-loop_NTPase"/>
</dbReference>
<gene>
    <name evidence="2" type="ORF">H9777_06675</name>
</gene>
<evidence type="ECO:0000313" key="3">
    <source>
        <dbReference type="Proteomes" id="UP000783796"/>
    </source>
</evidence>
<name>A0A948WZ21_9BACT</name>
<dbReference type="EMBL" id="JAHLFW010000059">
    <property type="protein sequence ID" value="MBU3837988.1"/>
    <property type="molecule type" value="Genomic_DNA"/>
</dbReference>
<dbReference type="Pfam" id="PF13175">
    <property type="entry name" value="AAA_15"/>
    <property type="match status" value="1"/>
</dbReference>
<dbReference type="AlphaFoldDB" id="A0A948WZ21"/>
<comment type="caution">
    <text evidence="2">The sequence shown here is derived from an EMBL/GenBank/DDBJ whole genome shotgun (WGS) entry which is preliminary data.</text>
</comment>
<accession>A0A948WZ21</accession>
<dbReference type="PANTHER" id="PTHR43581:SF4">
    <property type="entry name" value="ATP_GTP PHOSPHATASE"/>
    <property type="match status" value="1"/>
</dbReference>
<dbReference type="SUPFAM" id="SSF52540">
    <property type="entry name" value="P-loop containing nucleoside triphosphate hydrolases"/>
    <property type="match status" value="1"/>
</dbReference>
<evidence type="ECO:0000313" key="2">
    <source>
        <dbReference type="EMBL" id="MBU3837988.1"/>
    </source>
</evidence>
<dbReference type="InterPro" id="IPR051396">
    <property type="entry name" value="Bact_Antivir_Def_Nuclease"/>
</dbReference>
<protein>
    <submittedName>
        <fullName evidence="2">AAA family ATPase</fullName>
    </submittedName>
</protein>
<dbReference type="InterPro" id="IPR041685">
    <property type="entry name" value="AAA_GajA/Old/RecF-like"/>
</dbReference>
<evidence type="ECO:0000259" key="1">
    <source>
        <dbReference type="Pfam" id="PF13175"/>
    </source>
</evidence>
<sequence length="374" mass="43337">MNEYLRIQNFGPVVDIELDNIAPFTVLIGESGSGKSTVMKVLSMFRWIYKRIVLRSYVRQAKIKKTGIGIQMKTLLKTSQLNEYLKDDTEIVYRRNDYTISYENGKLNAQADIPADYLSLEKICYISDKRSMIPDFLENKIERKNANYHLQDTLENFLLAADSIRQLPLDYLNVELKIEKSSKGDKYMIKSTDGDPCSIQLRNSSSGMQTVTPISLIVEYYSKKFDSQKSMNSSLFSYLQDNDKLDAFNTTKNIGEIKNKNVHLFIEEPELSLYPDSQRHLIDFLVNRCFMLEHPYNMTLMLATHSPYIVNYLNVLIRRTKELGKVFIRPEDVNVYEIFEGTTGQLKTLNARPIIDTRSMSEPITEMYTEFNSL</sequence>
<organism evidence="2 3">
    <name type="scientific">Candidatus Phocaeicola faecigallinarum</name>
    <dbReference type="NCBI Taxonomy" id="2838732"/>
    <lineage>
        <taxon>Bacteria</taxon>
        <taxon>Pseudomonadati</taxon>
        <taxon>Bacteroidota</taxon>
        <taxon>Bacteroidia</taxon>
        <taxon>Bacteroidales</taxon>
        <taxon>Bacteroidaceae</taxon>
        <taxon>Phocaeicola</taxon>
    </lineage>
</organism>
<feature type="domain" description="Endonuclease GajA/Old nuclease/RecF-like AAA" evidence="1">
    <location>
        <begin position="119"/>
        <end position="310"/>
    </location>
</feature>
<dbReference type="Gene3D" id="3.40.50.300">
    <property type="entry name" value="P-loop containing nucleotide triphosphate hydrolases"/>
    <property type="match status" value="1"/>
</dbReference>
<reference evidence="2" key="1">
    <citation type="journal article" date="2021" name="PeerJ">
        <title>Extensive microbial diversity within the chicken gut microbiome revealed by metagenomics and culture.</title>
        <authorList>
            <person name="Gilroy R."/>
            <person name="Ravi A."/>
            <person name="Getino M."/>
            <person name="Pursley I."/>
            <person name="Horton D.L."/>
            <person name="Alikhan N.F."/>
            <person name="Baker D."/>
            <person name="Gharbi K."/>
            <person name="Hall N."/>
            <person name="Watson M."/>
            <person name="Adriaenssens E.M."/>
            <person name="Foster-Nyarko E."/>
            <person name="Jarju S."/>
            <person name="Secka A."/>
            <person name="Antonio M."/>
            <person name="Oren A."/>
            <person name="Chaudhuri R.R."/>
            <person name="La Ragione R."/>
            <person name="Hildebrand F."/>
            <person name="Pallen M.J."/>
        </authorList>
    </citation>
    <scope>NUCLEOTIDE SEQUENCE</scope>
    <source>
        <strain evidence="2">G4-2901</strain>
    </source>
</reference>
<dbReference type="Proteomes" id="UP000783796">
    <property type="component" value="Unassembled WGS sequence"/>
</dbReference>